<dbReference type="Proteomes" id="UP001595685">
    <property type="component" value="Unassembled WGS sequence"/>
</dbReference>
<sequence length="135" mass="13238">MAGAGALAAVLGLLLLTTDGSGLAWALVVMVVGVYAVGVPVSLRLRRRRTDADNWLLVEHLHAGLWWGGGTAAVLTLPGLFTGVPLLAAVVGAGLGGALAVVGALVAALVPGRARLAAAGAGPVVLALVVVAQLV</sequence>
<keyword evidence="3" id="KW-1185">Reference proteome</keyword>
<feature type="transmembrane region" description="Helical" evidence="1">
    <location>
        <begin position="23"/>
        <end position="43"/>
    </location>
</feature>
<feature type="transmembrane region" description="Helical" evidence="1">
    <location>
        <begin position="64"/>
        <end position="81"/>
    </location>
</feature>
<gene>
    <name evidence="2" type="ORF">ACFOLH_15305</name>
</gene>
<comment type="caution">
    <text evidence="2">The sequence shown here is derived from an EMBL/GenBank/DDBJ whole genome shotgun (WGS) entry which is preliminary data.</text>
</comment>
<keyword evidence="1" id="KW-0472">Membrane</keyword>
<protein>
    <submittedName>
        <fullName evidence="2">Uncharacterized protein</fullName>
    </submittedName>
</protein>
<evidence type="ECO:0000313" key="2">
    <source>
        <dbReference type="EMBL" id="MFC3689714.1"/>
    </source>
</evidence>
<feature type="transmembrane region" description="Helical" evidence="1">
    <location>
        <begin position="87"/>
        <end position="109"/>
    </location>
</feature>
<organism evidence="2 3">
    <name type="scientific">Aquipuribacter hungaricus</name>
    <dbReference type="NCBI Taxonomy" id="545624"/>
    <lineage>
        <taxon>Bacteria</taxon>
        <taxon>Bacillati</taxon>
        <taxon>Actinomycetota</taxon>
        <taxon>Actinomycetes</taxon>
        <taxon>Micrococcales</taxon>
        <taxon>Intrasporangiaceae</taxon>
        <taxon>Aquipuribacter</taxon>
    </lineage>
</organism>
<keyword evidence="1" id="KW-1133">Transmembrane helix</keyword>
<evidence type="ECO:0000313" key="3">
    <source>
        <dbReference type="Proteomes" id="UP001595685"/>
    </source>
</evidence>
<evidence type="ECO:0000256" key="1">
    <source>
        <dbReference type="SAM" id="Phobius"/>
    </source>
</evidence>
<name>A0ABV7WIP7_9MICO</name>
<reference evidence="3" key="1">
    <citation type="journal article" date="2019" name="Int. J. Syst. Evol. Microbiol.">
        <title>The Global Catalogue of Microorganisms (GCM) 10K type strain sequencing project: providing services to taxonomists for standard genome sequencing and annotation.</title>
        <authorList>
            <consortium name="The Broad Institute Genomics Platform"/>
            <consortium name="The Broad Institute Genome Sequencing Center for Infectious Disease"/>
            <person name="Wu L."/>
            <person name="Ma J."/>
        </authorList>
    </citation>
    <scope>NUCLEOTIDE SEQUENCE [LARGE SCALE GENOMIC DNA]</scope>
    <source>
        <strain evidence="3">NCAIM B.02333</strain>
    </source>
</reference>
<accession>A0ABV7WIP7</accession>
<dbReference type="EMBL" id="JBHRWW010000012">
    <property type="protein sequence ID" value="MFC3689714.1"/>
    <property type="molecule type" value="Genomic_DNA"/>
</dbReference>
<proteinExistence type="predicted"/>
<dbReference type="RefSeq" id="WP_376985655.1">
    <property type="nucleotide sequence ID" value="NZ_JBHRWW010000012.1"/>
</dbReference>
<keyword evidence="1" id="KW-0812">Transmembrane</keyword>
<feature type="transmembrane region" description="Helical" evidence="1">
    <location>
        <begin position="116"/>
        <end position="134"/>
    </location>
</feature>